<evidence type="ECO:0000259" key="2">
    <source>
        <dbReference type="Pfam" id="PF09084"/>
    </source>
</evidence>
<dbReference type="PANTHER" id="PTHR31528">
    <property type="entry name" value="4-AMINO-5-HYDROXYMETHYL-2-METHYLPYRIMIDINE PHOSPHATE SYNTHASE THI11-RELATED"/>
    <property type="match status" value="1"/>
</dbReference>
<dbReference type="InterPro" id="IPR015168">
    <property type="entry name" value="SsuA/THI5"/>
</dbReference>
<dbReference type="Pfam" id="PF09084">
    <property type="entry name" value="NMT1"/>
    <property type="match status" value="1"/>
</dbReference>
<dbReference type="PROSITE" id="PS51257">
    <property type="entry name" value="PROKAR_LIPOPROTEIN"/>
    <property type="match status" value="1"/>
</dbReference>
<dbReference type="Gene3D" id="3.40.190.10">
    <property type="entry name" value="Periplasmic binding protein-like II"/>
    <property type="match status" value="2"/>
</dbReference>
<dbReference type="Proteomes" id="UP000217838">
    <property type="component" value="Unassembled WGS sequence"/>
</dbReference>
<protein>
    <recommendedName>
        <fullName evidence="2">SsuA/THI5-like domain-containing protein</fullName>
    </recommendedName>
</protein>
<evidence type="ECO:0000313" key="3">
    <source>
        <dbReference type="EMBL" id="PCI93582.1"/>
    </source>
</evidence>
<accession>A0A2A4YFC1</accession>
<dbReference type="InterPro" id="IPR027939">
    <property type="entry name" value="NMT1/THI5"/>
</dbReference>
<organism evidence="3 4">
    <name type="scientific">Aerophobetes bacterium</name>
    <dbReference type="NCBI Taxonomy" id="2030807"/>
    <lineage>
        <taxon>Bacteria</taxon>
        <taxon>Candidatus Aerophobota</taxon>
    </lineage>
</organism>
<gene>
    <name evidence="3" type="ORF">COB11_05090</name>
</gene>
<dbReference type="AlphaFoldDB" id="A0A2A4YFC1"/>
<dbReference type="EMBL" id="NVUU01000058">
    <property type="protein sequence ID" value="PCI93582.1"/>
    <property type="molecule type" value="Genomic_DNA"/>
</dbReference>
<evidence type="ECO:0000313" key="4">
    <source>
        <dbReference type="Proteomes" id="UP000217838"/>
    </source>
</evidence>
<dbReference type="GO" id="GO:0009228">
    <property type="term" value="P:thiamine biosynthetic process"/>
    <property type="evidence" value="ECO:0007669"/>
    <property type="project" value="InterPro"/>
</dbReference>
<dbReference type="SUPFAM" id="SSF53850">
    <property type="entry name" value="Periplasmic binding protein-like II"/>
    <property type="match status" value="1"/>
</dbReference>
<proteinExistence type="predicted"/>
<dbReference type="PANTHER" id="PTHR31528:SF3">
    <property type="entry name" value="THIAMINE BIOSYNTHESIS PROTEIN HI_0357-RELATED"/>
    <property type="match status" value="1"/>
</dbReference>
<feature type="chain" id="PRO_5012495171" description="SsuA/THI5-like domain-containing protein" evidence="1">
    <location>
        <begin position="23"/>
        <end position="317"/>
    </location>
</feature>
<reference evidence="4" key="1">
    <citation type="submission" date="2017-08" db="EMBL/GenBank/DDBJ databases">
        <title>A dynamic microbial community with high functional redundancy inhabits the cold, oxic subseafloor aquifer.</title>
        <authorList>
            <person name="Tully B.J."/>
            <person name="Wheat C.G."/>
            <person name="Glazer B.T."/>
            <person name="Huber J.A."/>
        </authorList>
    </citation>
    <scope>NUCLEOTIDE SEQUENCE [LARGE SCALE GENOMIC DNA]</scope>
</reference>
<evidence type="ECO:0000256" key="1">
    <source>
        <dbReference type="SAM" id="SignalP"/>
    </source>
</evidence>
<feature type="signal peptide" evidence="1">
    <location>
        <begin position="1"/>
        <end position="22"/>
    </location>
</feature>
<sequence length="317" mass="36581">MRNLLLLLFSALLLFTGCSSHKKPQKKVRLLLDWWANPNHIALYAGLKKGIFEKHGIDLEIINLQDPPDALMYLLSGNVEISLYYLPLCLRVFEKTKNFRVIGKLIDKPLYTLMAREDAGISSFQDFSGKTIGHFGDTLSKAAFDALENDYNVSFKEKRVLSFDPSTALYTKAIDLISGVYWNIEMYQLEENGVKVKCFKWEDFNFPSYPELVFVAKDDFIKNSPKMVKAFQEALAETISFAKANKEEAYLLYESAFNEKKLPWEKKAWEVTAPLLAQDQKLNRKRLTNIYSWLAERDLFRGSFDPQELIDTRAIPK</sequence>
<name>A0A2A4YFC1_UNCAE</name>
<comment type="caution">
    <text evidence="3">The sequence shown here is derived from an EMBL/GenBank/DDBJ whole genome shotgun (WGS) entry which is preliminary data.</text>
</comment>
<keyword evidence="1" id="KW-0732">Signal</keyword>
<feature type="domain" description="SsuA/THI5-like" evidence="2">
    <location>
        <begin position="37"/>
        <end position="249"/>
    </location>
</feature>